<evidence type="ECO:0000313" key="3">
    <source>
        <dbReference type="Proteomes" id="UP000886523"/>
    </source>
</evidence>
<dbReference type="GO" id="GO:0007166">
    <property type="term" value="P:cell surface receptor signaling pathway"/>
    <property type="evidence" value="ECO:0007669"/>
    <property type="project" value="InterPro"/>
</dbReference>
<dbReference type="CDD" id="cd21037">
    <property type="entry name" value="MLKL_NTD"/>
    <property type="match status" value="1"/>
</dbReference>
<dbReference type="AlphaFoldDB" id="A0A9P6AIH6"/>
<sequence length="215" mass="23784">MVLDNLPRIAFKLIFSDSMLSRFWKTSRHRDPTPSPQPSDSIPSRSTPTAQPISPDLPARSQPTYPDSPNDHTGSEWNSALAVASIRVHIPALPGALVGPVTQIVDVLTEISEAIKTMRDGREGCAHLISRVMNFLQLFVEDLRGSNVPVPDGSPTAVRLFALKSNLKAIKADVMRWSDLGLLDRYVRRDEVNTGLLRHGENLTDCLNMLHAEFP</sequence>
<evidence type="ECO:0000256" key="1">
    <source>
        <dbReference type="SAM" id="MobiDB-lite"/>
    </source>
</evidence>
<proteinExistence type="predicted"/>
<dbReference type="InterPro" id="IPR059179">
    <property type="entry name" value="MLKL-like_MCAfunc"/>
</dbReference>
<dbReference type="EMBL" id="MU129113">
    <property type="protein sequence ID" value="KAF9506353.1"/>
    <property type="molecule type" value="Genomic_DNA"/>
</dbReference>
<accession>A0A9P6AIH6</accession>
<gene>
    <name evidence="2" type="ORF">BS47DRAFT_1367419</name>
</gene>
<evidence type="ECO:0000313" key="2">
    <source>
        <dbReference type="EMBL" id="KAF9506353.1"/>
    </source>
</evidence>
<dbReference type="Gene3D" id="1.20.930.20">
    <property type="entry name" value="Adaptor protein Cbl, N-terminal domain"/>
    <property type="match status" value="1"/>
</dbReference>
<dbReference type="Proteomes" id="UP000886523">
    <property type="component" value="Unassembled WGS sequence"/>
</dbReference>
<feature type="compositionally biased region" description="Polar residues" evidence="1">
    <location>
        <begin position="38"/>
        <end position="52"/>
    </location>
</feature>
<organism evidence="2 3">
    <name type="scientific">Hydnum rufescens UP504</name>
    <dbReference type="NCBI Taxonomy" id="1448309"/>
    <lineage>
        <taxon>Eukaryota</taxon>
        <taxon>Fungi</taxon>
        <taxon>Dikarya</taxon>
        <taxon>Basidiomycota</taxon>
        <taxon>Agaricomycotina</taxon>
        <taxon>Agaricomycetes</taxon>
        <taxon>Cantharellales</taxon>
        <taxon>Hydnaceae</taxon>
        <taxon>Hydnum</taxon>
    </lineage>
</organism>
<dbReference type="InterPro" id="IPR036537">
    <property type="entry name" value="Adaptor_Cbl_N_dom_sf"/>
</dbReference>
<protein>
    <submittedName>
        <fullName evidence="2">Uncharacterized protein</fullName>
    </submittedName>
</protein>
<feature type="region of interest" description="Disordered" evidence="1">
    <location>
        <begin position="26"/>
        <end position="76"/>
    </location>
</feature>
<reference evidence="2" key="1">
    <citation type="journal article" date="2020" name="Nat. Commun.">
        <title>Large-scale genome sequencing of mycorrhizal fungi provides insights into the early evolution of symbiotic traits.</title>
        <authorList>
            <person name="Miyauchi S."/>
            <person name="Kiss E."/>
            <person name="Kuo A."/>
            <person name="Drula E."/>
            <person name="Kohler A."/>
            <person name="Sanchez-Garcia M."/>
            <person name="Morin E."/>
            <person name="Andreopoulos B."/>
            <person name="Barry K.W."/>
            <person name="Bonito G."/>
            <person name="Buee M."/>
            <person name="Carver A."/>
            <person name="Chen C."/>
            <person name="Cichocki N."/>
            <person name="Clum A."/>
            <person name="Culley D."/>
            <person name="Crous P.W."/>
            <person name="Fauchery L."/>
            <person name="Girlanda M."/>
            <person name="Hayes R.D."/>
            <person name="Keri Z."/>
            <person name="LaButti K."/>
            <person name="Lipzen A."/>
            <person name="Lombard V."/>
            <person name="Magnuson J."/>
            <person name="Maillard F."/>
            <person name="Murat C."/>
            <person name="Nolan M."/>
            <person name="Ohm R.A."/>
            <person name="Pangilinan J."/>
            <person name="Pereira M.F."/>
            <person name="Perotto S."/>
            <person name="Peter M."/>
            <person name="Pfister S."/>
            <person name="Riley R."/>
            <person name="Sitrit Y."/>
            <person name="Stielow J.B."/>
            <person name="Szollosi G."/>
            <person name="Zifcakova L."/>
            <person name="Stursova M."/>
            <person name="Spatafora J.W."/>
            <person name="Tedersoo L."/>
            <person name="Vaario L.M."/>
            <person name="Yamada A."/>
            <person name="Yan M."/>
            <person name="Wang P."/>
            <person name="Xu J."/>
            <person name="Bruns T."/>
            <person name="Baldrian P."/>
            <person name="Vilgalys R."/>
            <person name="Dunand C."/>
            <person name="Henrissat B."/>
            <person name="Grigoriev I.V."/>
            <person name="Hibbett D."/>
            <person name="Nagy L.G."/>
            <person name="Martin F.M."/>
        </authorList>
    </citation>
    <scope>NUCLEOTIDE SEQUENCE</scope>
    <source>
        <strain evidence="2">UP504</strain>
    </source>
</reference>
<comment type="caution">
    <text evidence="2">The sequence shown here is derived from an EMBL/GenBank/DDBJ whole genome shotgun (WGS) entry which is preliminary data.</text>
</comment>
<name>A0A9P6AIH6_9AGAM</name>
<keyword evidence="3" id="KW-1185">Reference proteome</keyword>